<reference evidence="3" key="1">
    <citation type="submission" date="2023-03" db="EMBL/GenBank/DDBJ databases">
        <title>Andean soil-derived lignocellulolytic bacterial consortium as a source of novel taxa and putative plastic-active enzymes.</title>
        <authorList>
            <person name="Diaz-Garcia L."/>
            <person name="Chuvochina M."/>
            <person name="Feuerriegel G."/>
            <person name="Bunk B."/>
            <person name="Sproer C."/>
            <person name="Streit W.R."/>
            <person name="Rodriguez L.M."/>
            <person name="Overmann J."/>
            <person name="Jimenez D.J."/>
        </authorList>
    </citation>
    <scope>NUCLEOTIDE SEQUENCE</scope>
    <source>
        <strain evidence="3">MAG 7</strain>
    </source>
</reference>
<feature type="chain" id="PRO_5042539631" description="Tetratricopeptide repeat protein" evidence="2">
    <location>
        <begin position="21"/>
        <end position="765"/>
    </location>
</feature>
<organism evidence="3 4">
    <name type="scientific">Candidatus Pseudobacter hemicellulosilyticus</name>
    <dbReference type="NCBI Taxonomy" id="3121375"/>
    <lineage>
        <taxon>Bacteria</taxon>
        <taxon>Pseudomonadati</taxon>
        <taxon>Bacteroidota</taxon>
        <taxon>Chitinophagia</taxon>
        <taxon>Chitinophagales</taxon>
        <taxon>Chitinophagaceae</taxon>
        <taxon>Pseudobacter</taxon>
    </lineage>
</organism>
<keyword evidence="1" id="KW-0802">TPR repeat</keyword>
<dbReference type="AlphaFoldDB" id="A0AAJ5WT67"/>
<keyword evidence="2" id="KW-0732">Signal</keyword>
<dbReference type="EMBL" id="CP119311">
    <property type="protein sequence ID" value="WEK36325.1"/>
    <property type="molecule type" value="Genomic_DNA"/>
</dbReference>
<sequence length="765" mass="84345">MKKYAVLTALLFCFLLAATAQSKSKQKAKEAEKPPTQKEMEEMMKEVQQMMGEMEKEMSPEDKKMMDSMGIKMPDMKNMKMPAMTDKQLAQAWEDENRIVPKKDAARIAAIPQGVTTARMPAYISAVHQKVLPMLQPKVVTAADKVQALASSKGISGQKLGNVAALLWADGRTQIALYLMGKVCATAPGADNLSNYASMLSMMGAEQLAIPLLTNLNTKYPRNSTLLNNLGQAWFGLGELDKAGKYLDSATALFPYHPQANLTKSRIQESKGETAKAAESVRKSMKYSYSQEKEERLRKLGHELSANDFKIPGQRKPDPMNLGGFRAPAFPMSVDQCVILGEEWKAFYEQIDAKMDQLQKLRAQLYETAMQNQAKRAQADISMVKAAMSNPGAAREFVSVPMYAARASIKYNAYAKLYSGKLESLAKRTIAFSTGELKRQRDAYEAIMAKLREEDLEQTGEGKPNKDFCPQYKEASDKFLKAVNPTMASLYMEYLQLHKELLNESAYWNMYIQWADMFEVLKKDFQVEWLKALKNSGLSGGTGLPFVYIPEFVCKKQEEKKGKSKLQEFDDVACNYNSMVDFVIVSIETNCSHSTTRLKTDLVEYTHVELGDEYLRSTLVLRPKAGVDGNIGPLKVGASVGADITVNMDRDGVKDWEGTVKAGTEVGVGRSIGPVKGEATIGTAIEVEIDGTGVKEVNLVNTAQVEVGIEAPNPNKSSTIDRINDGIKALDTSVKIGIEDRVSLISGHGSVSGTGALKGITLSQW</sequence>
<feature type="signal peptide" evidence="2">
    <location>
        <begin position="1"/>
        <end position="20"/>
    </location>
</feature>
<dbReference type="PROSITE" id="PS50005">
    <property type="entry name" value="TPR"/>
    <property type="match status" value="1"/>
</dbReference>
<dbReference type="InterPro" id="IPR011990">
    <property type="entry name" value="TPR-like_helical_dom_sf"/>
</dbReference>
<accession>A0AAJ5WT67</accession>
<dbReference type="Gene3D" id="1.25.40.10">
    <property type="entry name" value="Tetratricopeptide repeat domain"/>
    <property type="match status" value="1"/>
</dbReference>
<dbReference type="InterPro" id="IPR019734">
    <property type="entry name" value="TPR_rpt"/>
</dbReference>
<dbReference type="Proteomes" id="UP001220610">
    <property type="component" value="Chromosome"/>
</dbReference>
<gene>
    <name evidence="3" type="ORF">P0Y53_02325</name>
</gene>
<evidence type="ECO:0000313" key="3">
    <source>
        <dbReference type="EMBL" id="WEK36325.1"/>
    </source>
</evidence>
<evidence type="ECO:0000256" key="2">
    <source>
        <dbReference type="SAM" id="SignalP"/>
    </source>
</evidence>
<feature type="repeat" description="TPR" evidence="1">
    <location>
        <begin position="224"/>
        <end position="257"/>
    </location>
</feature>
<evidence type="ECO:0000313" key="4">
    <source>
        <dbReference type="Proteomes" id="UP001220610"/>
    </source>
</evidence>
<evidence type="ECO:0000256" key="1">
    <source>
        <dbReference type="PROSITE-ProRule" id="PRU00339"/>
    </source>
</evidence>
<dbReference type="SUPFAM" id="SSF48452">
    <property type="entry name" value="TPR-like"/>
    <property type="match status" value="1"/>
</dbReference>
<evidence type="ECO:0008006" key="5">
    <source>
        <dbReference type="Google" id="ProtNLM"/>
    </source>
</evidence>
<proteinExistence type="predicted"/>
<protein>
    <recommendedName>
        <fullName evidence="5">Tetratricopeptide repeat protein</fullName>
    </recommendedName>
</protein>
<name>A0AAJ5WT67_9BACT</name>